<evidence type="ECO:0000313" key="2">
    <source>
        <dbReference type="WBParaSite" id="TREG1_37800.1"/>
    </source>
</evidence>
<sequence length="155" mass="17175">MAKIGEGIQVPLSWIPARDGKTPSGAINVCFGIYVIRRKYGNEWIPGKLVRDYRTCYCPVNGKELESREYEVLCDTSLPDSKKCYEWEHASGGDVPKNAIVAGTWSGTPLYIAKGILNREVCVGKVQEGSTCAYLPWGGKAHSVKDYEVLVLKME</sequence>
<dbReference type="SMART" id="SM00696">
    <property type="entry name" value="DM9"/>
    <property type="match status" value="2"/>
</dbReference>
<dbReference type="Pfam" id="PF11901">
    <property type="entry name" value="DM9"/>
    <property type="match status" value="1"/>
</dbReference>
<keyword evidence="1" id="KW-1185">Reference proteome</keyword>
<dbReference type="AlphaFoldDB" id="A0AA85JSC8"/>
<accession>A0AA85JSC8</accession>
<dbReference type="PANTHER" id="PTHR31649">
    <property type="entry name" value="AGAP009604-PA"/>
    <property type="match status" value="1"/>
</dbReference>
<reference evidence="2" key="2">
    <citation type="submission" date="2023-11" db="UniProtKB">
        <authorList>
            <consortium name="WormBaseParasite"/>
        </authorList>
    </citation>
    <scope>IDENTIFICATION</scope>
</reference>
<protein>
    <submittedName>
        <fullName evidence="2">DUF3421 domain-containing protein</fullName>
    </submittedName>
</protein>
<evidence type="ECO:0000313" key="1">
    <source>
        <dbReference type="Proteomes" id="UP000050795"/>
    </source>
</evidence>
<dbReference type="Proteomes" id="UP000050795">
    <property type="component" value="Unassembled WGS sequence"/>
</dbReference>
<organism evidence="1 2">
    <name type="scientific">Trichobilharzia regenti</name>
    <name type="common">Nasal bird schistosome</name>
    <dbReference type="NCBI Taxonomy" id="157069"/>
    <lineage>
        <taxon>Eukaryota</taxon>
        <taxon>Metazoa</taxon>
        <taxon>Spiralia</taxon>
        <taxon>Lophotrochozoa</taxon>
        <taxon>Platyhelminthes</taxon>
        <taxon>Trematoda</taxon>
        <taxon>Digenea</taxon>
        <taxon>Strigeidida</taxon>
        <taxon>Schistosomatoidea</taxon>
        <taxon>Schistosomatidae</taxon>
        <taxon>Trichobilharzia</taxon>
    </lineage>
</organism>
<reference evidence="1" key="1">
    <citation type="submission" date="2022-06" db="EMBL/GenBank/DDBJ databases">
        <authorList>
            <person name="Berger JAMES D."/>
            <person name="Berger JAMES D."/>
        </authorList>
    </citation>
    <scope>NUCLEOTIDE SEQUENCE [LARGE SCALE GENOMIC DNA]</scope>
</reference>
<name>A0AA85JSC8_TRIRE</name>
<proteinExistence type="predicted"/>
<dbReference type="InterPro" id="IPR006616">
    <property type="entry name" value="DM9_repeat"/>
</dbReference>
<dbReference type="WBParaSite" id="TREG1_37800.1">
    <property type="protein sequence ID" value="TREG1_37800.1"/>
    <property type="gene ID" value="TREG1_37800"/>
</dbReference>
<dbReference type="PANTHER" id="PTHR31649:SF1">
    <property type="entry name" value="FARNESOIC ACID O-METHYL TRANSFERASE DOMAIN-CONTAINING PROTEIN"/>
    <property type="match status" value="1"/>
</dbReference>